<feature type="domain" description="Histidine kinase" evidence="19">
    <location>
        <begin position="456"/>
        <end position="680"/>
    </location>
</feature>
<feature type="domain" description="PAC" evidence="22">
    <location>
        <begin position="368"/>
        <end position="420"/>
    </location>
</feature>
<dbReference type="SMART" id="SM00448">
    <property type="entry name" value="REC"/>
    <property type="match status" value="2"/>
</dbReference>
<comment type="subcellular location">
    <subcellularLocation>
        <location evidence="2">Cell membrane</location>
        <topology evidence="2">Multi-pass membrane protein</topology>
    </subcellularLocation>
</comment>
<evidence type="ECO:0000256" key="10">
    <source>
        <dbReference type="ARBA" id="ARBA00022840"/>
    </source>
</evidence>
<dbReference type="PROSITE" id="PS50112">
    <property type="entry name" value="PAS"/>
    <property type="match status" value="1"/>
</dbReference>
<comment type="catalytic activity">
    <reaction evidence="1">
        <text>ATP + protein L-histidine = ADP + protein N-phospho-L-histidine.</text>
        <dbReference type="EC" id="2.7.13.3"/>
    </reaction>
</comment>
<dbReference type="InterPro" id="IPR008207">
    <property type="entry name" value="Sig_transdc_His_kin_Hpt_dom"/>
</dbReference>
<dbReference type="Pfam" id="PF02518">
    <property type="entry name" value="HATPase_c"/>
    <property type="match status" value="1"/>
</dbReference>
<accession>A0A2W5N2N7</accession>
<dbReference type="InterPro" id="IPR003661">
    <property type="entry name" value="HisK_dim/P_dom"/>
</dbReference>
<dbReference type="SMART" id="SM00073">
    <property type="entry name" value="HPT"/>
    <property type="match status" value="1"/>
</dbReference>
<keyword evidence="11 18" id="KW-1133">Transmembrane helix</keyword>
<dbReference type="InterPro" id="IPR004358">
    <property type="entry name" value="Sig_transdc_His_kin-like_C"/>
</dbReference>
<dbReference type="InterPro" id="IPR000700">
    <property type="entry name" value="PAS-assoc_C"/>
</dbReference>
<evidence type="ECO:0000256" key="12">
    <source>
        <dbReference type="ARBA" id="ARBA00023012"/>
    </source>
</evidence>
<evidence type="ECO:0000256" key="5">
    <source>
        <dbReference type="ARBA" id="ARBA00022553"/>
    </source>
</evidence>
<dbReference type="InterPro" id="IPR001789">
    <property type="entry name" value="Sig_transdc_resp-reg_receiver"/>
</dbReference>
<evidence type="ECO:0000313" key="25">
    <source>
        <dbReference type="Proteomes" id="UP000249417"/>
    </source>
</evidence>
<evidence type="ECO:0000313" key="24">
    <source>
        <dbReference type="EMBL" id="PZQ46649.1"/>
    </source>
</evidence>
<dbReference type="PROSITE" id="PS50109">
    <property type="entry name" value="HIS_KIN"/>
    <property type="match status" value="1"/>
</dbReference>
<keyword evidence="9" id="KW-0418">Kinase</keyword>
<keyword evidence="8" id="KW-0547">Nucleotide-binding</keyword>
<evidence type="ECO:0000256" key="18">
    <source>
        <dbReference type="SAM" id="Phobius"/>
    </source>
</evidence>
<evidence type="ECO:0000256" key="9">
    <source>
        <dbReference type="ARBA" id="ARBA00022777"/>
    </source>
</evidence>
<dbReference type="PANTHER" id="PTHR45339">
    <property type="entry name" value="HYBRID SIGNAL TRANSDUCTION HISTIDINE KINASE J"/>
    <property type="match status" value="1"/>
</dbReference>
<dbReference type="SUPFAM" id="SSF55874">
    <property type="entry name" value="ATPase domain of HSP90 chaperone/DNA topoisomerase II/histidine kinase"/>
    <property type="match status" value="1"/>
</dbReference>
<dbReference type="GO" id="GO:0005524">
    <property type="term" value="F:ATP binding"/>
    <property type="evidence" value="ECO:0007669"/>
    <property type="project" value="UniProtKB-KW"/>
</dbReference>
<evidence type="ECO:0000256" key="11">
    <source>
        <dbReference type="ARBA" id="ARBA00022989"/>
    </source>
</evidence>
<dbReference type="EMBL" id="QFQB01000023">
    <property type="protein sequence ID" value="PZQ46649.1"/>
    <property type="molecule type" value="Genomic_DNA"/>
</dbReference>
<dbReference type="InterPro" id="IPR036641">
    <property type="entry name" value="HPT_dom_sf"/>
</dbReference>
<dbReference type="InterPro" id="IPR036097">
    <property type="entry name" value="HisK_dim/P_sf"/>
</dbReference>
<protein>
    <recommendedName>
        <fullName evidence="15">Sensory/regulatory protein RpfC</fullName>
        <ecNumber evidence="3">2.7.13.3</ecNumber>
    </recommendedName>
</protein>
<dbReference type="Pfam" id="PF01627">
    <property type="entry name" value="Hpt"/>
    <property type="match status" value="1"/>
</dbReference>
<dbReference type="GO" id="GO:0000155">
    <property type="term" value="F:phosphorelay sensor kinase activity"/>
    <property type="evidence" value="ECO:0007669"/>
    <property type="project" value="InterPro"/>
</dbReference>
<dbReference type="InterPro" id="IPR013656">
    <property type="entry name" value="PAS_4"/>
</dbReference>
<dbReference type="PROSITE" id="PS50894">
    <property type="entry name" value="HPT"/>
    <property type="match status" value="1"/>
</dbReference>
<keyword evidence="10" id="KW-0067">ATP-binding</keyword>
<dbReference type="SMART" id="SM00388">
    <property type="entry name" value="HisKA"/>
    <property type="match status" value="1"/>
</dbReference>
<evidence type="ECO:0000256" key="6">
    <source>
        <dbReference type="ARBA" id="ARBA00022679"/>
    </source>
</evidence>
<feature type="domain" description="Response regulatory" evidence="20">
    <location>
        <begin position="854"/>
        <end position="974"/>
    </location>
</feature>
<evidence type="ECO:0000259" key="21">
    <source>
        <dbReference type="PROSITE" id="PS50112"/>
    </source>
</evidence>
<dbReference type="Gene3D" id="3.30.565.10">
    <property type="entry name" value="Histidine kinase-like ATPase, C-terminal domain"/>
    <property type="match status" value="1"/>
</dbReference>
<dbReference type="CDD" id="cd00130">
    <property type="entry name" value="PAS"/>
    <property type="match status" value="1"/>
</dbReference>
<dbReference type="AlphaFoldDB" id="A0A2W5N2N7"/>
<dbReference type="PRINTS" id="PR00344">
    <property type="entry name" value="BCTRLSENSOR"/>
</dbReference>
<feature type="modified residue" description="4-aspartylphosphate" evidence="17">
    <location>
        <position position="903"/>
    </location>
</feature>
<feature type="transmembrane region" description="Helical" evidence="18">
    <location>
        <begin position="6"/>
        <end position="29"/>
    </location>
</feature>
<feature type="modified residue" description="4-aspartylphosphate" evidence="17">
    <location>
        <position position="752"/>
    </location>
</feature>
<dbReference type="EC" id="2.7.13.3" evidence="3"/>
<dbReference type="CDD" id="cd16922">
    <property type="entry name" value="HATPase_EvgS-ArcB-TorS-like"/>
    <property type="match status" value="1"/>
</dbReference>
<keyword evidence="5 17" id="KW-0597">Phosphoprotein</keyword>
<dbReference type="FunFam" id="1.10.287.130:FF:000002">
    <property type="entry name" value="Two-component osmosensing histidine kinase"/>
    <property type="match status" value="1"/>
</dbReference>
<dbReference type="Gene3D" id="3.30.450.20">
    <property type="entry name" value="PAS domain"/>
    <property type="match status" value="1"/>
</dbReference>
<comment type="caution">
    <text evidence="24">The sequence shown here is derived from an EMBL/GenBank/DDBJ whole genome shotgun (WGS) entry which is preliminary data.</text>
</comment>
<dbReference type="FunFam" id="3.30.565.10:FF:000010">
    <property type="entry name" value="Sensor histidine kinase RcsC"/>
    <property type="match status" value="1"/>
</dbReference>
<dbReference type="Gene3D" id="1.20.120.160">
    <property type="entry name" value="HPT domain"/>
    <property type="match status" value="1"/>
</dbReference>
<evidence type="ECO:0000256" key="2">
    <source>
        <dbReference type="ARBA" id="ARBA00004651"/>
    </source>
</evidence>
<evidence type="ECO:0000256" key="14">
    <source>
        <dbReference type="ARBA" id="ARBA00064003"/>
    </source>
</evidence>
<keyword evidence="12" id="KW-0902">Two-component regulatory system</keyword>
<keyword evidence="7 18" id="KW-0812">Transmembrane</keyword>
<name>A0A2W5N2N7_9BACT</name>
<evidence type="ECO:0000256" key="15">
    <source>
        <dbReference type="ARBA" id="ARBA00068150"/>
    </source>
</evidence>
<dbReference type="InterPro" id="IPR005467">
    <property type="entry name" value="His_kinase_dom"/>
</dbReference>
<comment type="subunit">
    <text evidence="14">At low DSF concentrations, interacts with RpfF.</text>
</comment>
<organism evidence="24 25">
    <name type="scientific">Micavibrio aeruginosavorus</name>
    <dbReference type="NCBI Taxonomy" id="349221"/>
    <lineage>
        <taxon>Bacteria</taxon>
        <taxon>Pseudomonadati</taxon>
        <taxon>Bdellovibrionota</taxon>
        <taxon>Bdellovibrionia</taxon>
        <taxon>Bdellovibrionales</taxon>
        <taxon>Pseudobdellovibrionaceae</taxon>
        <taxon>Micavibrio</taxon>
    </lineage>
</organism>
<evidence type="ECO:0000256" key="7">
    <source>
        <dbReference type="ARBA" id="ARBA00022692"/>
    </source>
</evidence>
<dbReference type="SUPFAM" id="SSF55785">
    <property type="entry name" value="PYP-like sensor domain (PAS domain)"/>
    <property type="match status" value="1"/>
</dbReference>
<evidence type="ECO:0000256" key="17">
    <source>
        <dbReference type="PROSITE-ProRule" id="PRU00169"/>
    </source>
</evidence>
<dbReference type="NCBIfam" id="TIGR00229">
    <property type="entry name" value="sensory_box"/>
    <property type="match status" value="1"/>
</dbReference>
<keyword evidence="13 18" id="KW-0472">Membrane</keyword>
<dbReference type="Pfam" id="PF08448">
    <property type="entry name" value="PAS_4"/>
    <property type="match status" value="1"/>
</dbReference>
<dbReference type="InterPro" id="IPR035965">
    <property type="entry name" value="PAS-like_dom_sf"/>
</dbReference>
<dbReference type="SUPFAM" id="SSF47226">
    <property type="entry name" value="Histidine-containing phosphotransfer domain, HPT domain"/>
    <property type="match status" value="1"/>
</dbReference>
<feature type="domain" description="Response regulatory" evidence="20">
    <location>
        <begin position="698"/>
        <end position="819"/>
    </location>
</feature>
<dbReference type="InterPro" id="IPR000014">
    <property type="entry name" value="PAS"/>
</dbReference>
<dbReference type="CDD" id="cd00156">
    <property type="entry name" value="REC"/>
    <property type="match status" value="1"/>
</dbReference>
<keyword evidence="4" id="KW-1003">Cell membrane</keyword>
<evidence type="ECO:0000256" key="3">
    <source>
        <dbReference type="ARBA" id="ARBA00012438"/>
    </source>
</evidence>
<evidence type="ECO:0000256" key="4">
    <source>
        <dbReference type="ARBA" id="ARBA00022475"/>
    </source>
</evidence>
<gene>
    <name evidence="24" type="ORF">DI551_04675</name>
</gene>
<feature type="domain" description="HPt" evidence="23">
    <location>
        <begin position="1017"/>
        <end position="1116"/>
    </location>
</feature>
<feature type="domain" description="PAS" evidence="21">
    <location>
        <begin position="293"/>
        <end position="365"/>
    </location>
</feature>
<feature type="modified residue" description="Phosphohistidine" evidence="16">
    <location>
        <position position="1056"/>
    </location>
</feature>
<keyword evidence="6" id="KW-0808">Transferase</keyword>
<reference evidence="24 25" key="1">
    <citation type="submission" date="2017-08" db="EMBL/GenBank/DDBJ databases">
        <title>Infants hospitalized years apart are colonized by the same room-sourced microbial strains.</title>
        <authorList>
            <person name="Brooks B."/>
            <person name="Olm M.R."/>
            <person name="Firek B.A."/>
            <person name="Baker R."/>
            <person name="Thomas B.C."/>
            <person name="Morowitz M.J."/>
            <person name="Banfield J.F."/>
        </authorList>
    </citation>
    <scope>NUCLEOTIDE SEQUENCE [LARGE SCALE GENOMIC DNA]</scope>
    <source>
        <strain evidence="24">S2_005_002_R2_29</strain>
    </source>
</reference>
<dbReference type="SMART" id="SM00387">
    <property type="entry name" value="HATPase_c"/>
    <property type="match status" value="1"/>
</dbReference>
<dbReference type="PROSITE" id="PS50110">
    <property type="entry name" value="RESPONSE_REGULATORY"/>
    <property type="match status" value="2"/>
</dbReference>
<dbReference type="CDD" id="cd00082">
    <property type="entry name" value="HisKA"/>
    <property type="match status" value="1"/>
</dbReference>
<dbReference type="InterPro" id="IPR003594">
    <property type="entry name" value="HATPase_dom"/>
</dbReference>
<dbReference type="Pfam" id="PF00072">
    <property type="entry name" value="Response_reg"/>
    <property type="match status" value="2"/>
</dbReference>
<evidence type="ECO:0000256" key="1">
    <source>
        <dbReference type="ARBA" id="ARBA00000085"/>
    </source>
</evidence>
<dbReference type="PANTHER" id="PTHR45339:SF1">
    <property type="entry name" value="HYBRID SIGNAL TRANSDUCTION HISTIDINE KINASE J"/>
    <property type="match status" value="1"/>
</dbReference>
<dbReference type="CDD" id="cd17546">
    <property type="entry name" value="REC_hyHK_CKI1_RcsC-like"/>
    <property type="match status" value="1"/>
</dbReference>
<evidence type="ECO:0000259" key="23">
    <source>
        <dbReference type="PROSITE" id="PS50894"/>
    </source>
</evidence>
<evidence type="ECO:0000259" key="20">
    <source>
        <dbReference type="PROSITE" id="PS50110"/>
    </source>
</evidence>
<evidence type="ECO:0000256" key="13">
    <source>
        <dbReference type="ARBA" id="ARBA00023136"/>
    </source>
</evidence>
<evidence type="ECO:0000259" key="19">
    <source>
        <dbReference type="PROSITE" id="PS50109"/>
    </source>
</evidence>
<proteinExistence type="predicted"/>
<dbReference type="InterPro" id="IPR011006">
    <property type="entry name" value="CheY-like_superfamily"/>
</dbReference>
<dbReference type="Gene3D" id="3.40.50.2300">
    <property type="match status" value="2"/>
</dbReference>
<evidence type="ECO:0000259" key="22">
    <source>
        <dbReference type="PROSITE" id="PS50113"/>
    </source>
</evidence>
<dbReference type="SUPFAM" id="SSF52172">
    <property type="entry name" value="CheY-like"/>
    <property type="match status" value="2"/>
</dbReference>
<dbReference type="InterPro" id="IPR036890">
    <property type="entry name" value="HATPase_C_sf"/>
</dbReference>
<evidence type="ECO:0000256" key="8">
    <source>
        <dbReference type="ARBA" id="ARBA00022741"/>
    </source>
</evidence>
<dbReference type="Proteomes" id="UP000249417">
    <property type="component" value="Unassembled WGS sequence"/>
</dbReference>
<dbReference type="PROSITE" id="PS50113">
    <property type="entry name" value="PAC"/>
    <property type="match status" value="1"/>
</dbReference>
<feature type="transmembrane region" description="Helical" evidence="18">
    <location>
        <begin position="249"/>
        <end position="269"/>
    </location>
</feature>
<dbReference type="SUPFAM" id="SSF47384">
    <property type="entry name" value="Homodimeric domain of signal transducing histidine kinase"/>
    <property type="match status" value="1"/>
</dbReference>
<dbReference type="Gene3D" id="1.10.287.130">
    <property type="match status" value="1"/>
</dbReference>
<dbReference type="GO" id="GO:0005886">
    <property type="term" value="C:plasma membrane"/>
    <property type="evidence" value="ECO:0007669"/>
    <property type="project" value="UniProtKB-SubCell"/>
</dbReference>
<sequence>MSKLPTYLILVAGIGLWFISTGLASTYSYRNYQEHWRNSALEAAEDMEDFFSVYDDMMASFYEVATRGSSVDKKLLLSAFQNFRNWRLAHYESGNVSFMGWYSFKDPKQESFGVNTSEKNPINLEFRDDIKNNEETTDSLFDIKPTVPFLKLNNYNKEENLILFKKFEEAPYGYLFIIVNKISFEESLKNSLAKNETKVSFNVNWDASHPDGFEKKENAYTKHIPFGDKEVDLTFYQKHPWNFFSRNNVSGLITSAFGFIIFILLQMYVHALAQTSMTSKQEKDTAERKLNELENFYEGIVENLPGILFIKDVKNGYQYHMFNKEAEYFFGIPRGEITGKTDFDYFNNEEASFFRAMDESVMAGGKVIDIPCEVVTTAIGERFVHTRKVPIYDADNTPKYLVGLSEDITVRKKNELELADYRKNLEGMVDERTARLKGAMAKAEEASRLKSEFLATMSHEIRSPMSGVLGMAELLLDTPLTSEQKNLTKTILNSGEVLMNIIEDILDFSKIEANKLELDPIAVNMYELVDDVCMLYSTRAREKALELVVYYKPGSEQFVYADPVRVRQVLGNLINNAIKFTSKGYIIVSVDEIKDENIPSDKVKLQFSVEDTGIGIEDGEYDKIFEKFSQANSSTTRNYGGTGLGLSICRKLVEMMGGQISVTSQPGHGSKFEFFLPMTRNREETFTQPKPAILKDRRILIVDDLPVIRHMLREQLSLAGMICDVADSGHEALIHLTKARDNDKLYDMIIIDYLMPGMNGEMLARAINDEQDFRNICLIMLTAAGNPLIGDDYAEKGFSAYISKPVKAYNLIESIAIIWQKYSEGYTDTLIRIDSGSINIVKNEEDHMLLEGKSILLVEDSRLNQAFAEEVLSQLMCDVVTVSNGQEALDEIVTRKFDLVLMDCQMPVMDGFEASRRISDMKEQGILEKDLPILALTANAMKGDRQKCLDSGMDDYITKPVRKKELKDKIFFWINKQPHDVIHIEDESLGTAEKVKTTNGIVSLLERDAYEEAKALLKDKFDFLLGCYIDDVESYIREIQDALANADMEAVIRPAHTIKSTSKRMGAMQLAELAKDIESAAREATEQQNGEFQASEDLLESIRKMPDLFDRTRNVLINPDAAKSANG</sequence>
<dbReference type="Pfam" id="PF00512">
    <property type="entry name" value="HisKA"/>
    <property type="match status" value="1"/>
</dbReference>
<evidence type="ECO:0000256" key="16">
    <source>
        <dbReference type="PROSITE-ProRule" id="PRU00110"/>
    </source>
</evidence>